<reference evidence="7" key="1">
    <citation type="journal article" date="2020" name="mSystems">
        <title>Genome- and Community-Level Interaction Insights into Carbon Utilization and Element Cycling Functions of Hydrothermarchaeota in Hydrothermal Sediment.</title>
        <authorList>
            <person name="Zhou Z."/>
            <person name="Liu Y."/>
            <person name="Xu W."/>
            <person name="Pan J."/>
            <person name="Luo Z.H."/>
            <person name="Li M."/>
        </authorList>
    </citation>
    <scope>NUCLEOTIDE SEQUENCE [LARGE SCALE GENOMIC DNA]</scope>
    <source>
        <strain evidence="7">SpSt-855</strain>
    </source>
</reference>
<evidence type="ECO:0000256" key="5">
    <source>
        <dbReference type="ARBA" id="ARBA00023136"/>
    </source>
</evidence>
<gene>
    <name evidence="7" type="ORF">ENW50_10930</name>
</gene>
<evidence type="ECO:0000256" key="1">
    <source>
        <dbReference type="ARBA" id="ARBA00004651"/>
    </source>
</evidence>
<accession>A0A7V4XU51</accession>
<keyword evidence="3 6" id="KW-0812">Transmembrane</keyword>
<feature type="transmembrane region" description="Helical" evidence="6">
    <location>
        <begin position="112"/>
        <end position="132"/>
    </location>
</feature>
<evidence type="ECO:0000256" key="2">
    <source>
        <dbReference type="ARBA" id="ARBA00022475"/>
    </source>
</evidence>
<proteinExistence type="predicted"/>
<feature type="transmembrane region" description="Helical" evidence="6">
    <location>
        <begin position="85"/>
        <end position="106"/>
    </location>
</feature>
<comment type="subcellular location">
    <subcellularLocation>
        <location evidence="1">Cell membrane</location>
        <topology evidence="1">Multi-pass membrane protein</topology>
    </subcellularLocation>
</comment>
<dbReference type="Pfam" id="PF03899">
    <property type="entry name" value="ATP-synt_I"/>
    <property type="match status" value="1"/>
</dbReference>
<protein>
    <recommendedName>
        <fullName evidence="8">ATP synthase subunit I</fullName>
    </recommendedName>
</protein>
<dbReference type="AlphaFoldDB" id="A0A7V4XU51"/>
<sequence>MSTQPTIHLDFTDANFVSLMRRSMRNILIAGAILSLIVMSVWGWRTGLMLLVGAVISASGVREWQRLIAAINARLDQSQPPMATGRTLLIFLLRLGMVGVVLYGSLKYLQGSVYALLAGLMLAMVALTFEGLRMLRS</sequence>
<feature type="transmembrane region" description="Helical" evidence="6">
    <location>
        <begin position="26"/>
        <end position="42"/>
    </location>
</feature>
<evidence type="ECO:0008006" key="8">
    <source>
        <dbReference type="Google" id="ProtNLM"/>
    </source>
</evidence>
<evidence type="ECO:0000256" key="3">
    <source>
        <dbReference type="ARBA" id="ARBA00022692"/>
    </source>
</evidence>
<dbReference type="InterPro" id="IPR005598">
    <property type="entry name" value="ATP_synth_I"/>
</dbReference>
<keyword evidence="2" id="KW-1003">Cell membrane</keyword>
<dbReference type="EMBL" id="DTKL01000067">
    <property type="protein sequence ID" value="HGY95179.1"/>
    <property type="molecule type" value="Genomic_DNA"/>
</dbReference>
<comment type="caution">
    <text evidence="7">The sequence shown here is derived from an EMBL/GenBank/DDBJ whole genome shotgun (WGS) entry which is preliminary data.</text>
</comment>
<name>A0A7V4XU51_9BACT</name>
<dbReference type="GO" id="GO:0005886">
    <property type="term" value="C:plasma membrane"/>
    <property type="evidence" value="ECO:0007669"/>
    <property type="project" value="UniProtKB-SubCell"/>
</dbReference>
<evidence type="ECO:0000256" key="6">
    <source>
        <dbReference type="SAM" id="Phobius"/>
    </source>
</evidence>
<evidence type="ECO:0000313" key="7">
    <source>
        <dbReference type="EMBL" id="HGY95179.1"/>
    </source>
</evidence>
<evidence type="ECO:0000256" key="4">
    <source>
        <dbReference type="ARBA" id="ARBA00022989"/>
    </source>
</evidence>
<organism evidence="7">
    <name type="scientific">Acidobacterium capsulatum</name>
    <dbReference type="NCBI Taxonomy" id="33075"/>
    <lineage>
        <taxon>Bacteria</taxon>
        <taxon>Pseudomonadati</taxon>
        <taxon>Acidobacteriota</taxon>
        <taxon>Terriglobia</taxon>
        <taxon>Terriglobales</taxon>
        <taxon>Acidobacteriaceae</taxon>
        <taxon>Acidobacterium</taxon>
    </lineage>
</organism>
<keyword evidence="5 6" id="KW-0472">Membrane</keyword>
<keyword evidence="4 6" id="KW-1133">Transmembrane helix</keyword>